<sequence>MKSTTRSAKTVGRCWKQGARSTYWRKSLLLHASLICLALLLLLLLPEESRAEEEIVEPHRYEQGQVELNLDYFRDPQLQRREAMPEEQQVLTFQQADYKLFDEVERQLFAHPLDENHTIVVKAEQLRLFEAAVRNNSNREQQEAEAGAIQLTTILFSIVLLLVGVLFVIILPKLVRRSPLA</sequence>
<reference evidence="8" key="1">
    <citation type="submission" date="2022-05" db="EMBL/GenBank/DDBJ databases">
        <title>Comparative Genomics of Spacecraft Associated Microbes.</title>
        <authorList>
            <person name="Tran M.T."/>
            <person name="Wright A."/>
            <person name="Seuylemezian A."/>
            <person name="Eisen J."/>
            <person name="Coil D."/>
        </authorList>
    </citation>
    <scope>NUCLEOTIDE SEQUENCE</scope>
    <source>
        <strain evidence="8">214.1.1</strain>
    </source>
</reference>
<proteinExistence type="inferred from homology"/>
<comment type="subcellular location">
    <subcellularLocation>
        <location evidence="1">Cell membrane</location>
        <topology evidence="1">Single-pass membrane protein</topology>
    </subcellularLocation>
</comment>
<organism evidence="8 9">
    <name type="scientific">Halalkalibacter oceani</name>
    <dbReference type="NCBI Taxonomy" id="1653776"/>
    <lineage>
        <taxon>Bacteria</taxon>
        <taxon>Bacillati</taxon>
        <taxon>Bacillota</taxon>
        <taxon>Bacilli</taxon>
        <taxon>Bacillales</taxon>
        <taxon>Bacillaceae</taxon>
        <taxon>Halalkalibacter</taxon>
    </lineage>
</organism>
<evidence type="ECO:0000256" key="7">
    <source>
        <dbReference type="SAM" id="Phobius"/>
    </source>
</evidence>
<comment type="similarity">
    <text evidence="2">Belongs to the EssA family.</text>
</comment>
<dbReference type="EMBL" id="JAMBOL010000024">
    <property type="protein sequence ID" value="MCM3715934.1"/>
    <property type="molecule type" value="Genomic_DNA"/>
</dbReference>
<gene>
    <name evidence="8" type="primary">essA</name>
    <name evidence="8" type="ORF">M3202_17910</name>
</gene>
<comment type="caution">
    <text evidence="8">The sequence shown here is derived from an EMBL/GenBank/DDBJ whole genome shotgun (WGS) entry which is preliminary data.</text>
</comment>
<accession>A0A9X2DS38</accession>
<dbReference type="RefSeq" id="WP_251224624.1">
    <property type="nucleotide sequence ID" value="NZ_JAMBOL010000024.1"/>
</dbReference>
<feature type="transmembrane region" description="Helical" evidence="7">
    <location>
        <begin position="148"/>
        <end position="171"/>
    </location>
</feature>
<name>A0A9X2DS38_9BACI</name>
<keyword evidence="6 7" id="KW-0472">Membrane</keyword>
<protein>
    <submittedName>
        <fullName evidence="8">Type VII secretion protein EssA</fullName>
    </submittedName>
</protein>
<evidence type="ECO:0000256" key="2">
    <source>
        <dbReference type="ARBA" id="ARBA00008570"/>
    </source>
</evidence>
<evidence type="ECO:0000256" key="5">
    <source>
        <dbReference type="ARBA" id="ARBA00022989"/>
    </source>
</evidence>
<dbReference type="AlphaFoldDB" id="A0A9X2DS38"/>
<evidence type="ECO:0000256" key="3">
    <source>
        <dbReference type="ARBA" id="ARBA00022475"/>
    </source>
</evidence>
<dbReference type="GO" id="GO:0005886">
    <property type="term" value="C:plasma membrane"/>
    <property type="evidence" value="ECO:0007669"/>
    <property type="project" value="UniProtKB-SubCell"/>
</dbReference>
<keyword evidence="3" id="KW-1003">Cell membrane</keyword>
<dbReference type="NCBIfam" id="TIGR03927">
    <property type="entry name" value="T7SS_EssA_Firm"/>
    <property type="match status" value="1"/>
</dbReference>
<evidence type="ECO:0000256" key="1">
    <source>
        <dbReference type="ARBA" id="ARBA00004162"/>
    </source>
</evidence>
<dbReference type="Pfam" id="PF10661">
    <property type="entry name" value="EssA"/>
    <property type="match status" value="1"/>
</dbReference>
<keyword evidence="4 7" id="KW-0812">Transmembrane</keyword>
<keyword evidence="9" id="KW-1185">Reference proteome</keyword>
<evidence type="ECO:0000256" key="4">
    <source>
        <dbReference type="ARBA" id="ARBA00022692"/>
    </source>
</evidence>
<dbReference type="InterPro" id="IPR018920">
    <property type="entry name" value="EssA/YueC"/>
</dbReference>
<evidence type="ECO:0000313" key="8">
    <source>
        <dbReference type="EMBL" id="MCM3715934.1"/>
    </source>
</evidence>
<keyword evidence="5 7" id="KW-1133">Transmembrane helix</keyword>
<dbReference type="InterPro" id="IPR034026">
    <property type="entry name" value="EssA"/>
</dbReference>
<dbReference type="Proteomes" id="UP001139179">
    <property type="component" value="Unassembled WGS sequence"/>
</dbReference>
<evidence type="ECO:0000313" key="9">
    <source>
        <dbReference type="Proteomes" id="UP001139179"/>
    </source>
</evidence>
<evidence type="ECO:0000256" key="6">
    <source>
        <dbReference type="ARBA" id="ARBA00023136"/>
    </source>
</evidence>